<evidence type="ECO:0000256" key="2">
    <source>
        <dbReference type="RuleBase" id="RU362080"/>
    </source>
</evidence>
<dbReference type="KEGG" id="asip:AQUSIP_20470"/>
<name>A0A5E4PKA9_9COXI</name>
<dbReference type="InterPro" id="IPR036165">
    <property type="entry name" value="YefM-like_sf"/>
</dbReference>
<dbReference type="InterPro" id="IPR051405">
    <property type="entry name" value="phD/YefM_antitoxin"/>
</dbReference>
<dbReference type="OrthoDB" id="9800503at2"/>
<proteinExistence type="inferred from homology"/>
<dbReference type="InterPro" id="IPR006442">
    <property type="entry name" value="Antitoxin_Phd/YefM"/>
</dbReference>
<evidence type="ECO:0000313" key="3">
    <source>
        <dbReference type="EMBL" id="VVC76722.1"/>
    </source>
</evidence>
<evidence type="ECO:0000313" key="4">
    <source>
        <dbReference type="Proteomes" id="UP000324194"/>
    </source>
</evidence>
<dbReference type="PANTHER" id="PTHR33713">
    <property type="entry name" value="ANTITOXIN YAFN-RELATED"/>
    <property type="match status" value="1"/>
</dbReference>
<keyword evidence="4" id="KW-1185">Reference proteome</keyword>
<comment type="similarity">
    <text evidence="1 2">Belongs to the phD/YefM antitoxin family.</text>
</comment>
<dbReference type="SUPFAM" id="SSF143120">
    <property type="entry name" value="YefM-like"/>
    <property type="match status" value="1"/>
</dbReference>
<accession>A0A5E4PKA9</accession>
<evidence type="ECO:0000256" key="1">
    <source>
        <dbReference type="ARBA" id="ARBA00009981"/>
    </source>
</evidence>
<organism evidence="3 4">
    <name type="scientific">Aquicella siphonis</name>
    <dbReference type="NCBI Taxonomy" id="254247"/>
    <lineage>
        <taxon>Bacteria</taxon>
        <taxon>Pseudomonadati</taxon>
        <taxon>Pseudomonadota</taxon>
        <taxon>Gammaproteobacteria</taxon>
        <taxon>Legionellales</taxon>
        <taxon>Coxiellaceae</taxon>
        <taxon>Aquicella</taxon>
    </lineage>
</organism>
<protein>
    <recommendedName>
        <fullName evidence="2">Antitoxin</fullName>
    </recommendedName>
</protein>
<gene>
    <name evidence="3" type="ORF">AQUSIP_20470</name>
</gene>
<reference evidence="3 4" key="1">
    <citation type="submission" date="2019-08" db="EMBL/GenBank/DDBJ databases">
        <authorList>
            <person name="Guy L."/>
        </authorList>
    </citation>
    <scope>NUCLEOTIDE SEQUENCE [LARGE SCALE GENOMIC DNA]</scope>
    <source>
        <strain evidence="3 4">SGT-108</strain>
    </source>
</reference>
<dbReference type="RefSeq" id="WP_148340026.1">
    <property type="nucleotide sequence ID" value="NZ_LR699119.1"/>
</dbReference>
<dbReference type="PANTHER" id="PTHR33713:SF6">
    <property type="entry name" value="ANTITOXIN YEFM"/>
    <property type="match status" value="1"/>
</dbReference>
<dbReference type="Gene3D" id="3.40.1620.10">
    <property type="entry name" value="YefM-like domain"/>
    <property type="match status" value="1"/>
</dbReference>
<dbReference type="Proteomes" id="UP000324194">
    <property type="component" value="Chromosome 1"/>
</dbReference>
<dbReference type="NCBIfam" id="TIGR01552">
    <property type="entry name" value="phd_fam"/>
    <property type="match status" value="1"/>
</dbReference>
<dbReference type="Pfam" id="PF02604">
    <property type="entry name" value="PhdYeFM_antitox"/>
    <property type="match status" value="1"/>
</dbReference>
<dbReference type="AlphaFoldDB" id="A0A5E4PKA9"/>
<sequence>MSTTYVSTIDAKEEFSELINRVSHNKERILLTRRGKEVAAIVPLEDFQYLQESQNKLDLDEAVEALQEARSQGTMTLEDLKAEIG</sequence>
<dbReference type="EMBL" id="LR699119">
    <property type="protein sequence ID" value="VVC76722.1"/>
    <property type="molecule type" value="Genomic_DNA"/>
</dbReference>
<comment type="function">
    <text evidence="2">Antitoxin component of a type II toxin-antitoxin (TA) system.</text>
</comment>